<protein>
    <submittedName>
        <fullName evidence="1">Uncharacterized protein</fullName>
    </submittedName>
</protein>
<proteinExistence type="predicted"/>
<evidence type="ECO:0000313" key="1">
    <source>
        <dbReference type="EMBL" id="KAH7861008.1"/>
    </source>
</evidence>
<sequence>MAACSCTTPILLIPALVLLLVLYFSPNLHQNHFMNLLSLPTSSTLSRTNHKHLKWRLSTSIFRSREEARAIVIKKKIGLERVEDDLARARAAIQRAIRTGKYISDKKERFIPRGSIYRNSYAFHQSHIEMVKRFKVWVYKEGDQPMVHAGPLKDIYAIEGQFIAEMEDSSEMNPFIASNPDEAHAFFIPVSVANIVEYIYAPITTYSRDRLQNFVKEYIGIVADKYPYWNRSNGADHFMVSCHDWAPDISSANPSFYKNFIRVLCNANTSESFQPGRDVSMPEVYGPADRLAAPNYCQPAHDRPILAFFAGGAHGNIRKTLLHHWKGKDNKVIVHDYLPNGQNYTKLMGQSKYCLCPSGFEVASARVVEAIFAGCVPVIISDNYVLPLGDVFDWTQFSVSIPMDRISEIKTILEAIPNWRYLRMQKRVRRLQRHFTVNRPAKPFDVIHMVLHSVWLRRLNFRLST</sequence>
<dbReference type="Proteomes" id="UP000828048">
    <property type="component" value="Chromosome 4"/>
</dbReference>
<accession>A0ACB7Z572</accession>
<gene>
    <name evidence="1" type="ORF">Vadar_020551</name>
</gene>
<comment type="caution">
    <text evidence="1">The sequence shown here is derived from an EMBL/GenBank/DDBJ whole genome shotgun (WGS) entry which is preliminary data.</text>
</comment>
<dbReference type="EMBL" id="CM037154">
    <property type="protein sequence ID" value="KAH7861008.1"/>
    <property type="molecule type" value="Genomic_DNA"/>
</dbReference>
<name>A0ACB7Z572_9ERIC</name>
<evidence type="ECO:0000313" key="2">
    <source>
        <dbReference type="Proteomes" id="UP000828048"/>
    </source>
</evidence>
<organism evidence="1 2">
    <name type="scientific">Vaccinium darrowii</name>
    <dbReference type="NCBI Taxonomy" id="229202"/>
    <lineage>
        <taxon>Eukaryota</taxon>
        <taxon>Viridiplantae</taxon>
        <taxon>Streptophyta</taxon>
        <taxon>Embryophyta</taxon>
        <taxon>Tracheophyta</taxon>
        <taxon>Spermatophyta</taxon>
        <taxon>Magnoliopsida</taxon>
        <taxon>eudicotyledons</taxon>
        <taxon>Gunneridae</taxon>
        <taxon>Pentapetalae</taxon>
        <taxon>asterids</taxon>
        <taxon>Ericales</taxon>
        <taxon>Ericaceae</taxon>
        <taxon>Vaccinioideae</taxon>
        <taxon>Vaccinieae</taxon>
        <taxon>Vaccinium</taxon>
    </lineage>
</organism>
<reference evidence="1 2" key="1">
    <citation type="journal article" date="2021" name="Hortic Res">
        <title>High-quality reference genome and annotation aids understanding of berry development for evergreen blueberry (Vaccinium darrowii).</title>
        <authorList>
            <person name="Yu J."/>
            <person name="Hulse-Kemp A.M."/>
            <person name="Babiker E."/>
            <person name="Staton M."/>
        </authorList>
    </citation>
    <scope>NUCLEOTIDE SEQUENCE [LARGE SCALE GENOMIC DNA]</scope>
    <source>
        <strain evidence="2">cv. NJ 8807/NJ 8810</strain>
        <tissue evidence="1">Young leaf</tissue>
    </source>
</reference>
<keyword evidence="2" id="KW-1185">Reference proteome</keyword>